<accession>A0ABD6CN68</accession>
<feature type="compositionally biased region" description="Low complexity" evidence="1">
    <location>
        <begin position="315"/>
        <end position="331"/>
    </location>
</feature>
<dbReference type="AlphaFoldDB" id="A0ABD6CN68"/>
<evidence type="ECO:0000313" key="2">
    <source>
        <dbReference type="EMBL" id="MFD1599566.1"/>
    </source>
</evidence>
<feature type="compositionally biased region" description="Acidic residues" evidence="1">
    <location>
        <begin position="410"/>
        <end position="481"/>
    </location>
</feature>
<dbReference type="InterPro" id="IPR036388">
    <property type="entry name" value="WH-like_DNA-bd_sf"/>
</dbReference>
<feature type="region of interest" description="Disordered" evidence="1">
    <location>
        <begin position="216"/>
        <end position="524"/>
    </location>
</feature>
<name>A0ABD6CN68_9EURY</name>
<dbReference type="Proteomes" id="UP001597085">
    <property type="component" value="Unassembled WGS sequence"/>
</dbReference>
<comment type="caution">
    <text evidence="2">The sequence shown here is derived from an EMBL/GenBank/DDBJ whole genome shotgun (WGS) entry which is preliminary data.</text>
</comment>
<feature type="compositionally biased region" description="Low complexity" evidence="1">
    <location>
        <begin position="349"/>
        <end position="365"/>
    </location>
</feature>
<dbReference type="EMBL" id="JBHUDK010000010">
    <property type="protein sequence ID" value="MFD1599566.1"/>
    <property type="molecule type" value="Genomic_DNA"/>
</dbReference>
<keyword evidence="3" id="KW-1185">Reference proteome</keyword>
<feature type="compositionally biased region" description="Acidic residues" evidence="1">
    <location>
        <begin position="332"/>
        <end position="347"/>
    </location>
</feature>
<dbReference type="RefSeq" id="WP_256420801.1">
    <property type="nucleotide sequence ID" value="NZ_JANHDI010000004.1"/>
</dbReference>
<sequence length="589" mass="59954">MSDAPQGREVARRLFAAEFDDATLSYSEGDDERAPNYVVTPTGARVNRLFAVGALTEVEQVNEEIVRGRIADPTGVFVSYAGQYQPDAMGFLDRASPPCFVSLTGKARTYQPEDSDRIFTSVRPESINEVDADTRDRWVVAAAEATLERVATTAAALELDVRGDDLTAALESRGVDSALAQGVALAVDHYEPTEHYLEGVRSMAVQALELVAGERDAVEAPTASPNDPGSRELGPLPAVSASSAAPGDAAAAVSVSDGTSTGDAAAAPDSPSSGEAIDDASATDESAVDSTEGRSDDVATEAPPADSGGETPSPDVAGESDADSSSAVAGESESEAGDTASDVEDSAIDAGSTTSSGESASVESDSASDDVDGESLADGSRDSADAEAGGLGDFGAETGNDATEAATGIADDEMYELDEEERAEIEAEYGTEFETGNEVDDPGEADIDVPDVDELESELDDEAVGATADGDESGVESDSTDDAGTVPDDPETAVDDPGTASDAVDAGSDAIDAEPDTSAGEPAADVDLEDAAVSVMADLDDGDGADREAVVAAVVEEYGADPDDVAEAIQEALMSGKCYEPNEGTLKSI</sequence>
<evidence type="ECO:0000256" key="1">
    <source>
        <dbReference type="SAM" id="MobiDB-lite"/>
    </source>
</evidence>
<proteinExistence type="predicted"/>
<feature type="compositionally biased region" description="Low complexity" evidence="1">
    <location>
        <begin position="237"/>
        <end position="274"/>
    </location>
</feature>
<reference evidence="2 3" key="1">
    <citation type="journal article" date="2019" name="Int. J. Syst. Evol. Microbiol.">
        <title>The Global Catalogue of Microorganisms (GCM) 10K type strain sequencing project: providing services to taxonomists for standard genome sequencing and annotation.</title>
        <authorList>
            <consortium name="The Broad Institute Genomics Platform"/>
            <consortium name="The Broad Institute Genome Sequencing Center for Infectious Disease"/>
            <person name="Wu L."/>
            <person name="Ma J."/>
        </authorList>
    </citation>
    <scope>NUCLEOTIDE SEQUENCE [LARGE SCALE GENOMIC DNA]</scope>
    <source>
        <strain evidence="2 3">CGMCC 1.12121</strain>
    </source>
</reference>
<evidence type="ECO:0000313" key="3">
    <source>
        <dbReference type="Proteomes" id="UP001597085"/>
    </source>
</evidence>
<protein>
    <recommendedName>
        <fullName evidence="4">Rpa-associated protein</fullName>
    </recommendedName>
</protein>
<organism evidence="2 3">
    <name type="scientific">Halobellus rarus</name>
    <dbReference type="NCBI Taxonomy" id="1126237"/>
    <lineage>
        <taxon>Archaea</taxon>
        <taxon>Methanobacteriati</taxon>
        <taxon>Methanobacteriota</taxon>
        <taxon>Stenosarchaea group</taxon>
        <taxon>Halobacteria</taxon>
        <taxon>Halobacteriales</taxon>
        <taxon>Haloferacaceae</taxon>
        <taxon>Halobellus</taxon>
    </lineage>
</organism>
<dbReference type="Gene3D" id="1.10.10.10">
    <property type="entry name" value="Winged helix-like DNA-binding domain superfamily/Winged helix DNA-binding domain"/>
    <property type="match status" value="1"/>
</dbReference>
<evidence type="ECO:0008006" key="4">
    <source>
        <dbReference type="Google" id="ProtNLM"/>
    </source>
</evidence>
<feature type="compositionally biased region" description="Acidic residues" evidence="1">
    <location>
        <begin position="366"/>
        <end position="375"/>
    </location>
</feature>
<gene>
    <name evidence="2" type="ORF">ACFSBX_11430</name>
</gene>